<dbReference type="Pfam" id="PF00009">
    <property type="entry name" value="GTP_EFTU"/>
    <property type="match status" value="1"/>
</dbReference>
<evidence type="ECO:0000256" key="4">
    <source>
        <dbReference type="HAMAP-Rule" id="MF_00849"/>
    </source>
</evidence>
<dbReference type="FunFam" id="3.30.70.870:FF:000003">
    <property type="entry name" value="GTP-binding protein TypA"/>
    <property type="match status" value="1"/>
</dbReference>
<dbReference type="InterPro" id="IPR035651">
    <property type="entry name" value="BipA_V"/>
</dbReference>
<dbReference type="FunFam" id="3.30.70.240:FF:000002">
    <property type="entry name" value="GTP-binding protein TypA"/>
    <property type="match status" value="1"/>
</dbReference>
<dbReference type="InterPro" id="IPR027417">
    <property type="entry name" value="P-loop_NTPase"/>
</dbReference>
<dbReference type="HAMAP" id="MF_00849">
    <property type="entry name" value="BipA"/>
    <property type="match status" value="1"/>
</dbReference>
<dbReference type="InterPro" id="IPR047043">
    <property type="entry name" value="BipA_III"/>
</dbReference>
<feature type="binding site" evidence="4">
    <location>
        <begin position="130"/>
        <end position="133"/>
    </location>
    <ligand>
        <name>GTP</name>
        <dbReference type="ChEBI" id="CHEBI:37565"/>
    </ligand>
</feature>
<dbReference type="PANTHER" id="PTHR42908">
    <property type="entry name" value="TRANSLATION ELONGATION FACTOR-RELATED"/>
    <property type="match status" value="1"/>
</dbReference>
<evidence type="ECO:0000259" key="5">
    <source>
        <dbReference type="PROSITE" id="PS51722"/>
    </source>
</evidence>
<dbReference type="InterPro" id="IPR006298">
    <property type="entry name" value="BipA"/>
</dbReference>
<dbReference type="FunFam" id="3.40.50.300:FF:000055">
    <property type="entry name" value="GTP-binding protein TypA"/>
    <property type="match status" value="1"/>
</dbReference>
<dbReference type="InterPro" id="IPR000640">
    <property type="entry name" value="EFG_V-like"/>
</dbReference>
<dbReference type="EMBL" id="CP117416">
    <property type="protein sequence ID" value="WCT54598.1"/>
    <property type="molecule type" value="Genomic_DNA"/>
</dbReference>
<dbReference type="FunFam" id="2.40.50.250:FF:000001">
    <property type="entry name" value="GTP-binding protein TypA"/>
    <property type="match status" value="1"/>
</dbReference>
<dbReference type="GO" id="GO:0010467">
    <property type="term" value="P:gene expression"/>
    <property type="evidence" value="ECO:0007669"/>
    <property type="project" value="UniProtKB-ARBA"/>
</dbReference>
<dbReference type="FunFam" id="2.40.30.10:FF:000016">
    <property type="entry name" value="GTP-binding protein TypA"/>
    <property type="match status" value="1"/>
</dbReference>
<evidence type="ECO:0000256" key="1">
    <source>
        <dbReference type="ARBA" id="ARBA00022741"/>
    </source>
</evidence>
<dbReference type="PANTHER" id="PTHR42908:SF8">
    <property type="entry name" value="TR-TYPE G DOMAIN-CONTAINING PROTEIN"/>
    <property type="match status" value="1"/>
</dbReference>
<feature type="domain" description="Tr-type G" evidence="5">
    <location>
        <begin position="5"/>
        <end position="200"/>
    </location>
</feature>
<dbReference type="AlphaFoldDB" id="A0AAX3LZI9"/>
<dbReference type="InterPro" id="IPR048876">
    <property type="entry name" value="BipA_C"/>
</dbReference>
<evidence type="ECO:0000313" key="7">
    <source>
        <dbReference type="Proteomes" id="UP001220509"/>
    </source>
</evidence>
<dbReference type="Gene3D" id="3.30.70.240">
    <property type="match status" value="1"/>
</dbReference>
<dbReference type="SUPFAM" id="SSF50447">
    <property type="entry name" value="Translation proteins"/>
    <property type="match status" value="1"/>
</dbReference>
<dbReference type="Gene3D" id="2.40.50.250">
    <property type="entry name" value="bipa protein"/>
    <property type="match status" value="1"/>
</dbReference>
<dbReference type="GO" id="GO:0000027">
    <property type="term" value="P:ribosomal large subunit assembly"/>
    <property type="evidence" value="ECO:0007669"/>
    <property type="project" value="UniProtKB-UniRule"/>
</dbReference>
<dbReference type="InterPro" id="IPR004161">
    <property type="entry name" value="EFTu-like_2"/>
</dbReference>
<dbReference type="GO" id="GO:0043022">
    <property type="term" value="F:ribosome binding"/>
    <property type="evidence" value="ECO:0007669"/>
    <property type="project" value="UniProtKB-UniRule"/>
</dbReference>
<accession>A0AAX3LZI9</accession>
<dbReference type="GO" id="GO:0009409">
    <property type="term" value="P:response to cold"/>
    <property type="evidence" value="ECO:0007669"/>
    <property type="project" value="UniProtKB-ARBA"/>
</dbReference>
<dbReference type="SUPFAM" id="SSF54980">
    <property type="entry name" value="EF-G C-terminal domain-like"/>
    <property type="match status" value="2"/>
</dbReference>
<comment type="subcellular location">
    <subcellularLocation>
        <location evidence="4">Cytoplasm</location>
    </subcellularLocation>
    <text evidence="4">Binds to ribosomes.</text>
</comment>
<dbReference type="CDD" id="cd16263">
    <property type="entry name" value="BipA_III"/>
    <property type="match status" value="1"/>
</dbReference>
<keyword evidence="2 4" id="KW-0342">GTP-binding</keyword>
<dbReference type="InterPro" id="IPR047041">
    <property type="entry name" value="BipA_GTP-bd_dom"/>
</dbReference>
<gene>
    <name evidence="6" type="primary">typA</name>
    <name evidence="4" type="synonym">bipA</name>
    <name evidence="6" type="ORF">PQ456_15515</name>
</gene>
<dbReference type="SUPFAM" id="SSF52540">
    <property type="entry name" value="P-loop containing nucleoside triphosphate hydrolases"/>
    <property type="match status" value="1"/>
</dbReference>
<keyword evidence="4" id="KW-0694">RNA-binding</keyword>
<keyword evidence="7" id="KW-1185">Reference proteome</keyword>
<dbReference type="KEGG" id="pka:PQ456_15515"/>
<dbReference type="GO" id="GO:1990904">
    <property type="term" value="C:ribonucleoprotein complex"/>
    <property type="evidence" value="ECO:0007669"/>
    <property type="project" value="TreeGrafter"/>
</dbReference>
<dbReference type="PROSITE" id="PS51722">
    <property type="entry name" value="G_TR_2"/>
    <property type="match status" value="1"/>
</dbReference>
<dbReference type="Pfam" id="PF00679">
    <property type="entry name" value="EFG_C"/>
    <property type="match status" value="1"/>
</dbReference>
<dbReference type="Pfam" id="PF21018">
    <property type="entry name" value="BipA_C"/>
    <property type="match status" value="1"/>
</dbReference>
<dbReference type="Gene3D" id="3.40.50.300">
    <property type="entry name" value="P-loop containing nucleotide triphosphate hydrolases"/>
    <property type="match status" value="1"/>
</dbReference>
<comment type="function">
    <text evidence="4">A 50S ribosomal subunit assembly protein with GTPase activity, required for 50S subunit assembly at low temperatures, may also play a role in translation. Binds GTP and analogs. Binds the 70S ribosome between the 30S and 50S subunits, in a similar position as ribosome-bound EF-G; it contacts a number of ribosomal proteins, both rRNAs and the A-site tRNA.</text>
</comment>
<proteinExistence type="inferred from homology"/>
<organism evidence="6 7">
    <name type="scientific">Paenibacillus kyungheensis</name>
    <dbReference type="NCBI Taxonomy" id="1452732"/>
    <lineage>
        <taxon>Bacteria</taxon>
        <taxon>Bacillati</taxon>
        <taxon>Bacillota</taxon>
        <taxon>Bacilli</taxon>
        <taxon>Bacillales</taxon>
        <taxon>Paenibacillaceae</taxon>
        <taxon>Paenibacillus</taxon>
    </lineage>
</organism>
<keyword evidence="4" id="KW-0963">Cytoplasm</keyword>
<dbReference type="InterPro" id="IPR000795">
    <property type="entry name" value="T_Tr_GTP-bd_dom"/>
</dbReference>
<dbReference type="InterPro" id="IPR009000">
    <property type="entry name" value="Transl_B-barrel_sf"/>
</dbReference>
<keyword evidence="4" id="KW-0378">Hydrolase</keyword>
<dbReference type="GO" id="GO:0019843">
    <property type="term" value="F:rRNA binding"/>
    <property type="evidence" value="ECO:0007669"/>
    <property type="project" value="UniProtKB-KW"/>
</dbReference>
<dbReference type="EC" id="3.6.5.-" evidence="4"/>
<dbReference type="PRINTS" id="PR00315">
    <property type="entry name" value="ELONGATNFCT"/>
</dbReference>
<dbReference type="GO" id="GO:0003924">
    <property type="term" value="F:GTPase activity"/>
    <property type="evidence" value="ECO:0007669"/>
    <property type="project" value="UniProtKB-UniRule"/>
</dbReference>
<dbReference type="Pfam" id="PF03144">
    <property type="entry name" value="GTP_EFTU_D2"/>
    <property type="match status" value="1"/>
</dbReference>
<dbReference type="InterPro" id="IPR042116">
    <property type="entry name" value="TypA/BipA_C"/>
</dbReference>
<dbReference type="GO" id="GO:0000049">
    <property type="term" value="F:tRNA binding"/>
    <property type="evidence" value="ECO:0007669"/>
    <property type="project" value="UniProtKB-KW"/>
</dbReference>
<dbReference type="SMART" id="SM00838">
    <property type="entry name" value="EFG_C"/>
    <property type="match status" value="1"/>
</dbReference>
<evidence type="ECO:0000313" key="6">
    <source>
        <dbReference type="EMBL" id="WCT54598.1"/>
    </source>
</evidence>
<keyword evidence="4" id="KW-0699">rRNA-binding</keyword>
<dbReference type="Gene3D" id="3.30.70.870">
    <property type="entry name" value="Elongation Factor G (Translational Gtpase), domain 3"/>
    <property type="match status" value="1"/>
</dbReference>
<dbReference type="InterPro" id="IPR035647">
    <property type="entry name" value="EFG_III/V"/>
</dbReference>
<dbReference type="GO" id="GO:0005525">
    <property type="term" value="F:GTP binding"/>
    <property type="evidence" value="ECO:0007669"/>
    <property type="project" value="UniProtKB-UniRule"/>
</dbReference>
<keyword evidence="4" id="KW-0820">tRNA-binding</keyword>
<dbReference type="InterPro" id="IPR005225">
    <property type="entry name" value="Small_GTP-bd"/>
</dbReference>
<name>A0AAX3LZI9_9BACL</name>
<protein>
    <recommendedName>
        <fullName evidence="4">Large ribosomal subunit assembly factor BipA</fullName>
        <ecNumber evidence="4">3.6.5.-</ecNumber>
    </recommendedName>
    <alternativeName>
        <fullName evidence="4">GTP-binding protein BipA</fullName>
    </alternativeName>
</protein>
<keyword evidence="1 4" id="KW-0547">Nucleotide-binding</keyword>
<comment type="catalytic activity">
    <reaction evidence="3 4">
        <text>GTP + H2O = GDP + phosphate + H(+)</text>
        <dbReference type="Rhea" id="RHEA:19669"/>
        <dbReference type="ChEBI" id="CHEBI:15377"/>
        <dbReference type="ChEBI" id="CHEBI:15378"/>
        <dbReference type="ChEBI" id="CHEBI:37565"/>
        <dbReference type="ChEBI" id="CHEBI:43474"/>
        <dbReference type="ChEBI" id="CHEBI:58189"/>
    </reaction>
</comment>
<dbReference type="Gene3D" id="2.40.30.10">
    <property type="entry name" value="Translation factors"/>
    <property type="match status" value="1"/>
</dbReference>
<sequence>MQSREQIRNIAIIAHVDHGKTTLVDKLLQQSGIFRDHETLQERAMDSNDLERERGITILAKNTAITYKDYLINIVDTPGHADFGGEVERIMKMVDGVLLIVDAYEGCMPQTKFVLRKALEQNLTPTVVVNKIDRPAARPTEVIDEVLDLFIELGASDEQLEFPVVYASALNGTSSLDPEKQDETMQAMYETIIEHIPSPKEKIDEPLQFLVTLMDYNEYLGRIAVGRVNRGVIRQGQSVTVINREGQKKTARIEKLFGFQGLKRIEIEEAGAGDIIAIAGIKDINIGETIADPQNPEALPVLKIDEPTLQMTFLVNNSPFAGREGKWVTSRRLRDRLFKELETDVSLRVDETDSPDAYIVSGRGELHLGILIENMRREGYELQVSKPEVIVREIDGKRMEPIEHLLIDLPEESMGAVMESLGSRKAEMVNMINNGSGQVRLEFLIPARGLIGYGTYFLTLTKGYGIMNHSFDSYGPVAAGQVGGRHEGVLVSSESGSSTLYGILSVEDRGTLFLEPGAEIYEGMIVGEHTRDNDIVVNICKEKQLTNVRSATKDDTVKMKTPRSFSLEQALEYLNEDEYCEITPKSIRMRKKILNKSERERAEKQRKSAMQS</sequence>
<comment type="similarity">
    <text evidence="4">Belongs to the TRAFAC class translation factor GTPase superfamily. Classic translation factor GTPase family. BipA subfamily.</text>
</comment>
<dbReference type="CDD" id="cd03710">
    <property type="entry name" value="BipA_TypA_C"/>
    <property type="match status" value="1"/>
</dbReference>
<dbReference type="Proteomes" id="UP001220509">
    <property type="component" value="Chromosome"/>
</dbReference>
<evidence type="ECO:0000256" key="2">
    <source>
        <dbReference type="ARBA" id="ARBA00023134"/>
    </source>
</evidence>
<dbReference type="NCBIfam" id="TIGR01394">
    <property type="entry name" value="TypA_BipA"/>
    <property type="match status" value="1"/>
</dbReference>
<dbReference type="CDD" id="cd01891">
    <property type="entry name" value="TypA_BipA"/>
    <property type="match status" value="1"/>
</dbReference>
<keyword evidence="4" id="KW-0690">Ribosome biogenesis</keyword>
<evidence type="ECO:0000256" key="3">
    <source>
        <dbReference type="ARBA" id="ARBA00048548"/>
    </source>
</evidence>
<dbReference type="PROSITE" id="PS00301">
    <property type="entry name" value="G_TR_1"/>
    <property type="match status" value="1"/>
</dbReference>
<dbReference type="GO" id="GO:0005829">
    <property type="term" value="C:cytosol"/>
    <property type="evidence" value="ECO:0007669"/>
    <property type="project" value="TreeGrafter"/>
</dbReference>
<reference evidence="6 7" key="1">
    <citation type="submission" date="2023-02" db="EMBL/GenBank/DDBJ databases">
        <title>Genome sequence of Paenibacillus kyungheensis KACC 18744.</title>
        <authorList>
            <person name="Kim S."/>
            <person name="Heo J."/>
            <person name="Kwon S.-W."/>
        </authorList>
    </citation>
    <scope>NUCLEOTIDE SEQUENCE [LARGE SCALE GENOMIC DNA]</scope>
    <source>
        <strain evidence="6 7">KACC 18744</strain>
    </source>
</reference>
<dbReference type="CDD" id="cd03691">
    <property type="entry name" value="BipA_TypA_II"/>
    <property type="match status" value="1"/>
</dbReference>
<comment type="subunit">
    <text evidence="4">Monomer.</text>
</comment>
<dbReference type="InterPro" id="IPR031157">
    <property type="entry name" value="G_TR_CS"/>
</dbReference>
<dbReference type="InterPro" id="IPR047042">
    <property type="entry name" value="BipA_II"/>
</dbReference>
<feature type="binding site" evidence="4">
    <location>
        <begin position="17"/>
        <end position="22"/>
    </location>
    <ligand>
        <name>GTP</name>
        <dbReference type="ChEBI" id="CHEBI:37565"/>
    </ligand>
</feature>
<dbReference type="NCBIfam" id="TIGR00231">
    <property type="entry name" value="small_GTP"/>
    <property type="match status" value="1"/>
</dbReference>
<dbReference type="RefSeq" id="WP_273613099.1">
    <property type="nucleotide sequence ID" value="NZ_CP117416.1"/>
</dbReference>